<dbReference type="SUPFAM" id="SSF53850">
    <property type="entry name" value="Periplasmic binding protein-like II"/>
    <property type="match status" value="1"/>
</dbReference>
<dbReference type="PANTHER" id="PTHR30632">
    <property type="entry name" value="MOLYBDATE-BINDING PERIPLASMIC PROTEIN"/>
    <property type="match status" value="1"/>
</dbReference>
<reference evidence="4" key="1">
    <citation type="submission" date="2016-10" db="EMBL/GenBank/DDBJ databases">
        <title>Sequence of Gallionella enrichment culture.</title>
        <authorList>
            <person name="Poehlein A."/>
            <person name="Muehling M."/>
            <person name="Daniel R."/>
        </authorList>
    </citation>
    <scope>NUCLEOTIDE SEQUENCE</scope>
</reference>
<keyword evidence="1" id="KW-0500">Molybdenum</keyword>
<dbReference type="NCBIfam" id="TIGR01256">
    <property type="entry name" value="modA"/>
    <property type="match status" value="1"/>
</dbReference>
<dbReference type="GO" id="GO:0015689">
    <property type="term" value="P:molybdate ion transport"/>
    <property type="evidence" value="ECO:0007669"/>
    <property type="project" value="InterPro"/>
</dbReference>
<proteinExistence type="predicted"/>
<evidence type="ECO:0000313" key="4">
    <source>
        <dbReference type="EMBL" id="OIR01761.1"/>
    </source>
</evidence>
<dbReference type="Pfam" id="PF13531">
    <property type="entry name" value="SBP_bac_11"/>
    <property type="match status" value="1"/>
</dbReference>
<accession>A0A1J5S034</accession>
<comment type="caution">
    <text evidence="4">The sequence shown here is derived from an EMBL/GenBank/DDBJ whole genome shotgun (WGS) entry which is preliminary data.</text>
</comment>
<dbReference type="AlphaFoldDB" id="A0A1J5S034"/>
<evidence type="ECO:0000256" key="1">
    <source>
        <dbReference type="ARBA" id="ARBA00022505"/>
    </source>
</evidence>
<dbReference type="InterPro" id="IPR050682">
    <property type="entry name" value="ModA/WtpA"/>
</dbReference>
<dbReference type="InterPro" id="IPR005950">
    <property type="entry name" value="ModA"/>
</dbReference>
<dbReference type="CDD" id="cd13539">
    <property type="entry name" value="PBP2_AvModA"/>
    <property type="match status" value="1"/>
</dbReference>
<keyword evidence="3" id="KW-0732">Signal</keyword>
<dbReference type="InterPro" id="IPR044084">
    <property type="entry name" value="AvModA-like_subst-bd"/>
</dbReference>
<organism evidence="4">
    <name type="scientific">mine drainage metagenome</name>
    <dbReference type="NCBI Taxonomy" id="410659"/>
    <lineage>
        <taxon>unclassified sequences</taxon>
        <taxon>metagenomes</taxon>
        <taxon>ecological metagenomes</taxon>
    </lineage>
</organism>
<dbReference type="GO" id="GO:0030973">
    <property type="term" value="F:molybdate ion binding"/>
    <property type="evidence" value="ECO:0007669"/>
    <property type="project" value="InterPro"/>
</dbReference>
<evidence type="ECO:0000256" key="2">
    <source>
        <dbReference type="ARBA" id="ARBA00022723"/>
    </source>
</evidence>
<dbReference type="EMBL" id="MLJW01000081">
    <property type="protein sequence ID" value="OIR01761.1"/>
    <property type="molecule type" value="Genomic_DNA"/>
</dbReference>
<dbReference type="PANTHER" id="PTHR30632:SF14">
    <property type="entry name" value="TUNGSTATE_MOLYBDATE_CHROMATE-BINDING PROTEIN MODA"/>
    <property type="match status" value="1"/>
</dbReference>
<evidence type="ECO:0000256" key="3">
    <source>
        <dbReference type="ARBA" id="ARBA00022729"/>
    </source>
</evidence>
<dbReference type="Gene3D" id="3.40.190.10">
    <property type="entry name" value="Periplasmic binding protein-like II"/>
    <property type="match status" value="2"/>
</dbReference>
<name>A0A1J5S034_9ZZZZ</name>
<dbReference type="GO" id="GO:0046872">
    <property type="term" value="F:metal ion binding"/>
    <property type="evidence" value="ECO:0007669"/>
    <property type="project" value="UniProtKB-KW"/>
</dbReference>
<sequence length="253" mass="26813">MKTVHSAIRVLCAWLVLSAAFSVQAAGVSVAVAANFTSPMKAIVAEFTKDTGQRVALSFGSSGNFYAQIRNGAPFDVFLSADEETPARLDREGLTVAGSRFTYAVGTLVLWSGDAHLIDAKGEVLRRGDFDKLAIANPKLAPYGKAAIETLTRMGLLDGLRAKLVQGEDIAQTQQFVISGNAQLGFVALSQVMKDGRVSGGSAWIVPGKLYAPIRQDAVILAAGKNNPAAAALMNYLKGAKARAIIKSYGYRF</sequence>
<keyword evidence="2" id="KW-0479">Metal-binding</keyword>
<protein>
    <submittedName>
        <fullName evidence="4">Molybdate-binding periplasmic protein</fullName>
    </submittedName>
</protein>
<dbReference type="FunFam" id="3.40.190.10:FF:000035">
    <property type="entry name" value="Molybdate ABC transporter substrate-binding protein"/>
    <property type="match status" value="1"/>
</dbReference>
<gene>
    <name evidence="4" type="primary">modA_8</name>
    <name evidence="4" type="ORF">GALL_162630</name>
</gene>
<dbReference type="PIRSF" id="PIRSF004846">
    <property type="entry name" value="ModA"/>
    <property type="match status" value="1"/>
</dbReference>